<dbReference type="EMBL" id="AOKY01000595">
    <property type="protein sequence ID" value="KDB21106.1"/>
    <property type="molecule type" value="Genomic_DNA"/>
</dbReference>
<evidence type="ECO:0000256" key="1">
    <source>
        <dbReference type="SAM" id="MobiDB-lite"/>
    </source>
</evidence>
<reference evidence="2 3" key="1">
    <citation type="submission" date="2014-02" db="EMBL/GenBank/DDBJ databases">
        <title>The Genome Sequence of Trichophyton interdigitale MR816.</title>
        <authorList>
            <consortium name="The Broad Institute Genomics Platform"/>
            <person name="Cuomo C.A."/>
            <person name="White T.C."/>
            <person name="Graser Y."/>
            <person name="Martinez-Rossi N."/>
            <person name="Heitman J."/>
            <person name="Young S.K."/>
            <person name="Zeng Q."/>
            <person name="Gargeya S."/>
            <person name="Abouelleil A."/>
            <person name="Alvarado L."/>
            <person name="Chapman S.B."/>
            <person name="Gainer-Dewar J."/>
            <person name="Goldberg J."/>
            <person name="Griggs A."/>
            <person name="Gujja S."/>
            <person name="Hansen M."/>
            <person name="Howarth C."/>
            <person name="Imamovic A."/>
            <person name="Larimer J."/>
            <person name="Martinez D."/>
            <person name="Murphy C."/>
            <person name="Pearson M.D."/>
            <person name="Persinoti G."/>
            <person name="Poon T."/>
            <person name="Priest M."/>
            <person name="Roberts A.D."/>
            <person name="Saif S."/>
            <person name="Shea T.D."/>
            <person name="Sykes S.N."/>
            <person name="Wortman J."/>
            <person name="Nusbaum C."/>
            <person name="Birren B."/>
        </authorList>
    </citation>
    <scope>NUCLEOTIDE SEQUENCE [LARGE SCALE GENOMIC DNA]</scope>
    <source>
        <strain evidence="2 3">MR816</strain>
    </source>
</reference>
<comment type="caution">
    <text evidence="2">The sequence shown here is derived from an EMBL/GenBank/DDBJ whole genome shotgun (WGS) entry which is preliminary data.</text>
</comment>
<protein>
    <submittedName>
        <fullName evidence="2">Uncharacterized protein</fullName>
    </submittedName>
</protein>
<feature type="region of interest" description="Disordered" evidence="1">
    <location>
        <begin position="80"/>
        <end position="100"/>
    </location>
</feature>
<evidence type="ECO:0000313" key="3">
    <source>
        <dbReference type="Proteomes" id="UP000024533"/>
    </source>
</evidence>
<proteinExistence type="predicted"/>
<name>A0A059IZR2_TRIIM</name>
<accession>A0A059IZR2</accession>
<dbReference type="AlphaFoldDB" id="A0A059IZR2"/>
<evidence type="ECO:0000313" key="2">
    <source>
        <dbReference type="EMBL" id="KDB21106.1"/>
    </source>
</evidence>
<organism evidence="2 3">
    <name type="scientific">Trichophyton interdigitale (strain MR816)</name>
    <dbReference type="NCBI Taxonomy" id="1215338"/>
    <lineage>
        <taxon>Eukaryota</taxon>
        <taxon>Fungi</taxon>
        <taxon>Dikarya</taxon>
        <taxon>Ascomycota</taxon>
        <taxon>Pezizomycotina</taxon>
        <taxon>Eurotiomycetes</taxon>
        <taxon>Eurotiomycetidae</taxon>
        <taxon>Onygenales</taxon>
        <taxon>Arthrodermataceae</taxon>
        <taxon>Trichophyton</taxon>
    </lineage>
</organism>
<sequence>MLLHTSANYRTNCGDNFVNGMNNMFVVRPRVKEPKPANVIGQLPTTVLSRHIGRFYGRPADPQPMSDELCIENAAGSRKYSEQLRRSHQRDSEDALHHLA</sequence>
<gene>
    <name evidence="2" type="ORF">H109_06950</name>
</gene>
<dbReference type="Proteomes" id="UP000024533">
    <property type="component" value="Unassembled WGS sequence"/>
</dbReference>
<keyword evidence="3" id="KW-1185">Reference proteome</keyword>
<dbReference type="HOGENOM" id="CLU_2308058_0_0_1"/>